<evidence type="ECO:0000256" key="1">
    <source>
        <dbReference type="SAM" id="Phobius"/>
    </source>
</evidence>
<feature type="transmembrane region" description="Helical" evidence="1">
    <location>
        <begin position="6"/>
        <end position="33"/>
    </location>
</feature>
<dbReference type="PANTHER" id="PTHR37308:SF1">
    <property type="entry name" value="POLYPRENYL-PHOSPHATE TRANSPORTER"/>
    <property type="match status" value="1"/>
</dbReference>
<feature type="transmembrane region" description="Helical" evidence="1">
    <location>
        <begin position="84"/>
        <end position="101"/>
    </location>
</feature>
<evidence type="ECO:0000313" key="2">
    <source>
        <dbReference type="EMBL" id="MDY0410434.1"/>
    </source>
</evidence>
<organism evidence="2 3">
    <name type="scientific">Paracerasibacillus soli</name>
    <dbReference type="NCBI Taxonomy" id="480284"/>
    <lineage>
        <taxon>Bacteria</taxon>
        <taxon>Bacillati</taxon>
        <taxon>Bacillota</taxon>
        <taxon>Bacilli</taxon>
        <taxon>Bacillales</taxon>
        <taxon>Bacillaceae</taxon>
        <taxon>Paracerasibacillus</taxon>
    </lineage>
</organism>
<keyword evidence="1" id="KW-0812">Transmembrane</keyword>
<feature type="transmembrane region" description="Helical" evidence="1">
    <location>
        <begin position="54"/>
        <end position="78"/>
    </location>
</feature>
<dbReference type="Proteomes" id="UP001275315">
    <property type="component" value="Unassembled WGS sequence"/>
</dbReference>
<feature type="transmembrane region" description="Helical" evidence="1">
    <location>
        <begin position="113"/>
        <end position="131"/>
    </location>
</feature>
<protein>
    <submittedName>
        <fullName evidence="2">DUF368 domain-containing protein</fullName>
    </submittedName>
</protein>
<feature type="transmembrane region" description="Helical" evidence="1">
    <location>
        <begin position="246"/>
        <end position="265"/>
    </location>
</feature>
<dbReference type="RefSeq" id="WP_320381318.1">
    <property type="nucleotide sequence ID" value="NZ_JAWDIQ010000003.1"/>
</dbReference>
<accession>A0ABU5CVN2</accession>
<comment type="caution">
    <text evidence="2">The sequence shown here is derived from an EMBL/GenBank/DDBJ whole genome shotgun (WGS) entry which is preliminary data.</text>
</comment>
<keyword evidence="1" id="KW-1133">Transmembrane helix</keyword>
<proteinExistence type="predicted"/>
<dbReference type="InterPro" id="IPR007163">
    <property type="entry name" value="VCA0040-like"/>
</dbReference>
<name>A0ABU5CVN2_9BACI</name>
<feature type="transmembrane region" description="Helical" evidence="1">
    <location>
        <begin position="222"/>
        <end position="240"/>
    </location>
</feature>
<keyword evidence="3" id="KW-1185">Reference proteome</keyword>
<gene>
    <name evidence="2" type="ORF">RWD45_20150</name>
</gene>
<feature type="transmembrane region" description="Helical" evidence="1">
    <location>
        <begin position="191"/>
        <end position="210"/>
    </location>
</feature>
<feature type="transmembrane region" description="Helical" evidence="1">
    <location>
        <begin position="143"/>
        <end position="162"/>
    </location>
</feature>
<sequence>MDWKNIYRGFLMGASDVIPGVSGGTIALLLGIYDQLIAAINGFLSKEWKKHLSFLIPLAIGVGGAILSLSKIINWLLANYPGPLKFFFLGLILGVLPYLFYQAEVKTTFRMQHYLLLIIGTVLIASIAFLDTSSGAIIESRSFSTYIFLFFSGILGSAAMILPGISGSMILLVIGVYSTVIDAVDHLYFDVLFVTGAGIVIGLLVMSRLIRFFLERFHTGTFACVIGFVIGSLFIVYPGWPTSTTYVMISVVTFALGLLVAYILGKVEYKE</sequence>
<dbReference type="Pfam" id="PF04018">
    <property type="entry name" value="VCA0040-like"/>
    <property type="match status" value="1"/>
</dbReference>
<dbReference type="PANTHER" id="PTHR37308">
    <property type="entry name" value="INTEGRAL MEMBRANE PROTEIN"/>
    <property type="match status" value="1"/>
</dbReference>
<reference evidence="2 3" key="1">
    <citation type="submission" date="2023-10" db="EMBL/GenBank/DDBJ databases">
        <title>Virgibacillus soli CC-YMP-6 genome.</title>
        <authorList>
            <person name="Miliotis G."/>
            <person name="Sengupta P."/>
            <person name="Hameed A."/>
            <person name="Chuvochina M."/>
            <person name="Mcdonagh F."/>
            <person name="Simpson A.C."/>
            <person name="Singh N.K."/>
            <person name="Rekha P.D."/>
            <person name="Raman K."/>
            <person name="Hugenholtz P."/>
            <person name="Venkateswaran K."/>
        </authorList>
    </citation>
    <scope>NUCLEOTIDE SEQUENCE [LARGE SCALE GENOMIC DNA]</scope>
    <source>
        <strain evidence="2 3">CC-YMP-6</strain>
    </source>
</reference>
<evidence type="ECO:0000313" key="3">
    <source>
        <dbReference type="Proteomes" id="UP001275315"/>
    </source>
</evidence>
<keyword evidence="1" id="KW-0472">Membrane</keyword>
<dbReference type="EMBL" id="JAWDIQ010000003">
    <property type="protein sequence ID" value="MDY0410434.1"/>
    <property type="molecule type" value="Genomic_DNA"/>
</dbReference>